<dbReference type="RefSeq" id="WP_086467537.1">
    <property type="nucleotide sequence ID" value="NZ_CP118710.1"/>
</dbReference>
<dbReference type="AlphaFoldDB" id="A0AAX3U8K7"/>
<evidence type="ECO:0000256" key="1">
    <source>
        <dbReference type="SAM" id="Phobius"/>
    </source>
</evidence>
<dbReference type="EMBL" id="CP118710">
    <property type="protein sequence ID" value="WGK83098.1"/>
    <property type="molecule type" value="Genomic_DNA"/>
</dbReference>
<name>A0AAX3U8K7_9VIBR</name>
<feature type="transmembrane region" description="Helical" evidence="1">
    <location>
        <begin position="106"/>
        <end position="127"/>
    </location>
</feature>
<protein>
    <submittedName>
        <fullName evidence="2">Uncharacterized protein</fullName>
    </submittedName>
</protein>
<evidence type="ECO:0000313" key="2">
    <source>
        <dbReference type="EMBL" id="WGK83098.1"/>
    </source>
</evidence>
<feature type="transmembrane region" description="Helical" evidence="1">
    <location>
        <begin position="31"/>
        <end position="51"/>
    </location>
</feature>
<keyword evidence="1" id="KW-0812">Transmembrane</keyword>
<keyword evidence="1" id="KW-0472">Membrane</keyword>
<accession>A0AAX3U8K7</accession>
<reference evidence="2" key="1">
    <citation type="submission" date="2022-02" db="EMBL/GenBank/DDBJ databases">
        <title>Emergence and expansion in Europe of a Vibrio aestuarianus clonal complex pathogenic for oysters.</title>
        <authorList>
            <person name="Mesnil A."/>
            <person name="Travers M.-A."/>
        </authorList>
    </citation>
    <scope>NUCLEOTIDE SEQUENCE</scope>
    <source>
        <strain evidence="2">U29</strain>
    </source>
</reference>
<feature type="transmembrane region" description="Helical" evidence="1">
    <location>
        <begin position="7"/>
        <end position="25"/>
    </location>
</feature>
<evidence type="ECO:0000313" key="3">
    <source>
        <dbReference type="Proteomes" id="UP001239257"/>
    </source>
</evidence>
<sequence>MNKIIISSVYFSFVTGFAALLALIISGDYESLFKVSVTLISILLALASLCFSGQSNNGHDHKIYREGSIHFLYGIMCTIPMIIVPGIAWLYEEQIQLFKYSDEIKFLIQAVCCYFLGSGIFNCFFGLKTLLSVKF</sequence>
<feature type="transmembrane region" description="Helical" evidence="1">
    <location>
        <begin position="71"/>
        <end position="91"/>
    </location>
</feature>
<keyword evidence="1" id="KW-1133">Transmembrane helix</keyword>
<proteinExistence type="predicted"/>
<gene>
    <name evidence="2" type="ORF">PYE51_17165</name>
</gene>
<organism evidence="2 3">
    <name type="scientific">Vibrio aestuarianus</name>
    <dbReference type="NCBI Taxonomy" id="28171"/>
    <lineage>
        <taxon>Bacteria</taxon>
        <taxon>Pseudomonadati</taxon>
        <taxon>Pseudomonadota</taxon>
        <taxon>Gammaproteobacteria</taxon>
        <taxon>Vibrionales</taxon>
        <taxon>Vibrionaceae</taxon>
        <taxon>Vibrio</taxon>
    </lineage>
</organism>
<dbReference type="Proteomes" id="UP001239257">
    <property type="component" value="Chromosome 2"/>
</dbReference>